<feature type="domain" description="Metallo-beta-lactamase" evidence="3">
    <location>
        <begin position="8"/>
        <end position="193"/>
    </location>
</feature>
<dbReference type="SMART" id="SM00849">
    <property type="entry name" value="Lactamase_B"/>
    <property type="match status" value="1"/>
</dbReference>
<evidence type="ECO:0000259" key="3">
    <source>
        <dbReference type="SMART" id="SM00849"/>
    </source>
</evidence>
<dbReference type="Pfam" id="PF12706">
    <property type="entry name" value="Lactamase_B_2"/>
    <property type="match status" value="1"/>
</dbReference>
<dbReference type="GO" id="GO:0016787">
    <property type="term" value="F:hydrolase activity"/>
    <property type="evidence" value="ECO:0007669"/>
    <property type="project" value="UniProtKB-UniRule"/>
</dbReference>
<proteinExistence type="inferred from homology"/>
<gene>
    <name evidence="4" type="ordered locus">CSE_12820</name>
</gene>
<dbReference type="OrthoDB" id="9789133at2"/>
<dbReference type="RefSeq" id="WP_014453803.1">
    <property type="nucleotide sequence ID" value="NC_017096.1"/>
</dbReference>
<comment type="similarity">
    <text evidence="2">Belongs to the UPF0173 family.</text>
</comment>
<dbReference type="EMBL" id="AP012051">
    <property type="protein sequence ID" value="BAL81408.1"/>
    <property type="molecule type" value="Genomic_DNA"/>
</dbReference>
<keyword evidence="1 2" id="KW-0378">Hydrolase</keyword>
<dbReference type="PANTHER" id="PTHR43546:SF3">
    <property type="entry name" value="UPF0173 METAL-DEPENDENT HYDROLASE MJ1163"/>
    <property type="match status" value="1"/>
</dbReference>
<dbReference type="AlphaFoldDB" id="A0A7U6JFF0"/>
<organism evidence="4 5">
    <name type="scientific">Caldisericum exile (strain DSM 21853 / NBRC 104410 / AZM16c01)</name>
    <dbReference type="NCBI Taxonomy" id="511051"/>
    <lineage>
        <taxon>Bacteria</taxon>
        <taxon>Pseudomonadati</taxon>
        <taxon>Caldisericota/Cryosericota group</taxon>
        <taxon>Caldisericota</taxon>
        <taxon>Caldisericia</taxon>
        <taxon>Caldisericales</taxon>
        <taxon>Caldisericaceae</taxon>
        <taxon>Caldisericum</taxon>
    </lineage>
</organism>
<dbReference type="Proteomes" id="UP000004793">
    <property type="component" value="Chromosome"/>
</dbReference>
<dbReference type="PANTHER" id="PTHR43546">
    <property type="entry name" value="UPF0173 METAL-DEPENDENT HYDROLASE MJ1163-RELATED"/>
    <property type="match status" value="1"/>
</dbReference>
<evidence type="ECO:0000256" key="2">
    <source>
        <dbReference type="HAMAP-Rule" id="MF_00457"/>
    </source>
</evidence>
<name>A0A7U6JFF0_CALEA</name>
<evidence type="ECO:0000313" key="5">
    <source>
        <dbReference type="Proteomes" id="UP000004793"/>
    </source>
</evidence>
<keyword evidence="5" id="KW-1185">Reference proteome</keyword>
<reference evidence="4 5" key="1">
    <citation type="submission" date="2011-01" db="EMBL/GenBank/DDBJ databases">
        <title>Whole genome sequence of Caldisericum exile AZM16c01.</title>
        <authorList>
            <person name="Narita-Yamada S."/>
            <person name="Kawakoshi A."/>
            <person name="Nakamura S."/>
            <person name="Sasagawa M."/>
            <person name="Fukada J."/>
            <person name="Sekine M."/>
            <person name="Kato Y."/>
            <person name="Fukai R."/>
            <person name="Sasaki K."/>
            <person name="Hanamaki A."/>
            <person name="Narita H."/>
            <person name="Konno Y."/>
            <person name="Mori K."/>
            <person name="Yamazaki S."/>
            <person name="Suzuki K."/>
            <person name="Fujita N."/>
        </authorList>
    </citation>
    <scope>NUCLEOTIDE SEQUENCE [LARGE SCALE GENOMIC DNA]</scope>
    <source>
        <strain evidence="5">DSM 21853 / NBRC 104410 / AZM16c01</strain>
    </source>
</reference>
<dbReference type="HAMAP" id="MF_00457">
    <property type="entry name" value="UPF0173"/>
    <property type="match status" value="1"/>
</dbReference>
<evidence type="ECO:0000256" key="1">
    <source>
        <dbReference type="ARBA" id="ARBA00022801"/>
    </source>
</evidence>
<dbReference type="SUPFAM" id="SSF56281">
    <property type="entry name" value="Metallo-hydrolase/oxidoreductase"/>
    <property type="match status" value="1"/>
</dbReference>
<accession>A0A7U6JFF0</accession>
<sequence>MSKILYLGHATVVIINDFGNIVIDPFFTGNPLNPMKVEECKAKYILITHGHSDHLGNAAQIAKNNDATVVAVYEIAHYLESFGVKNLVQMNIGGTVSFDKFSVKMVPAVHSSSIAVNGSLIYGGVPAGFVIKLEDLTIYHAGDTALFSDMSIIGSQFSIDVAFLPVGGYFTMDINDALMAVKMIHPKYVVPMHYNTWDIISVDIEKFKEMVDKETRSTCLILKPGEAF</sequence>
<dbReference type="KEGG" id="cex:CSE_12820"/>
<dbReference type="InterPro" id="IPR022877">
    <property type="entry name" value="UPF0173"/>
</dbReference>
<protein>
    <recommendedName>
        <fullName evidence="2">UPF0173 metal-dependent hydrolase CSE_12820</fullName>
    </recommendedName>
</protein>
<evidence type="ECO:0000313" key="4">
    <source>
        <dbReference type="EMBL" id="BAL81408.1"/>
    </source>
</evidence>
<dbReference type="NCBIfam" id="NF001911">
    <property type="entry name" value="PRK00685.1"/>
    <property type="match status" value="1"/>
</dbReference>
<dbReference type="InterPro" id="IPR001279">
    <property type="entry name" value="Metallo-B-lactamas"/>
</dbReference>
<dbReference type="InterPro" id="IPR036866">
    <property type="entry name" value="RibonucZ/Hydroxyglut_hydro"/>
</dbReference>
<dbReference type="Gene3D" id="3.60.15.10">
    <property type="entry name" value="Ribonuclease Z/Hydroxyacylglutathione hydrolase-like"/>
    <property type="match status" value="1"/>
</dbReference>
<dbReference type="InterPro" id="IPR050114">
    <property type="entry name" value="UPF0173_UPF0282_UlaG_hydrolase"/>
</dbReference>